<reference evidence="2 3" key="1">
    <citation type="submission" date="2020-08" db="EMBL/GenBank/DDBJ databases">
        <title>Genomic Encyclopedia of Type Strains, Phase IV (KMG-IV): sequencing the most valuable type-strain genomes for metagenomic binning, comparative biology and taxonomic classification.</title>
        <authorList>
            <person name="Goeker M."/>
        </authorList>
    </citation>
    <scope>NUCLEOTIDE SEQUENCE [LARGE SCALE GENOMIC DNA]</scope>
    <source>
        <strain evidence="2 3">DSM 24105</strain>
    </source>
</reference>
<dbReference type="EMBL" id="JACIDN010000005">
    <property type="protein sequence ID" value="MBB3903480.1"/>
    <property type="molecule type" value="Genomic_DNA"/>
</dbReference>
<feature type="region of interest" description="Disordered" evidence="1">
    <location>
        <begin position="100"/>
        <end position="119"/>
    </location>
</feature>
<sequence length="420" mass="41105">MSVGLVAVSAVIASAAKQSRANAPRSRGGPWIAAPSARNHGWRSSGLAAVLLLALSAPAAAEEPSAGAGIIELPFKVKAMRGPGSEVSLAVSTSGILPIARPKPASADPKAPRAPAPDETEVAPVAVVWGDDGGAVLSLDGDAVKTTLIGAEAIEGLFASETPRGAVPGSRRALSGPLSAYLTGAVGGAGQAAGLTLRERQPLGTTSEPKAVPVATVTLAPGADQAFAARRPRIAILDGKAAVLVVTAGPGAASALALAEKDAGGAWTLAARTPPQAGATALSLAGVGDFSGKGRPQFVSIREPDAVGTLQLWSYAGGAFGLVAEAPGYAGPTADIDLAAVIPGEPGKAAALALPASDRTTLAIVSLDGGIVERARILLPGPAALGIAVLGRGERARVLVGLADGRLAVAGASAGAGVRP</sequence>
<dbReference type="Proteomes" id="UP000517759">
    <property type="component" value="Unassembled WGS sequence"/>
</dbReference>
<evidence type="ECO:0000256" key="1">
    <source>
        <dbReference type="SAM" id="MobiDB-lite"/>
    </source>
</evidence>
<dbReference type="RefSeq" id="WP_284211346.1">
    <property type="nucleotide sequence ID" value="NZ_BSPG01000009.1"/>
</dbReference>
<evidence type="ECO:0000313" key="2">
    <source>
        <dbReference type="EMBL" id="MBB3903480.1"/>
    </source>
</evidence>
<accession>A0A7W6ALP3</accession>
<dbReference type="AlphaFoldDB" id="A0A7W6ALP3"/>
<comment type="caution">
    <text evidence="2">The sequence shown here is derived from an EMBL/GenBank/DDBJ whole genome shotgun (WGS) entry which is preliminary data.</text>
</comment>
<evidence type="ECO:0000313" key="3">
    <source>
        <dbReference type="Proteomes" id="UP000517759"/>
    </source>
</evidence>
<protein>
    <submittedName>
        <fullName evidence="2">Uncharacterized protein</fullName>
    </submittedName>
</protein>
<name>A0A7W6ALP3_9HYPH</name>
<feature type="compositionally biased region" description="Low complexity" evidence="1">
    <location>
        <begin position="100"/>
        <end position="109"/>
    </location>
</feature>
<organism evidence="2 3">
    <name type="scientific">Methylobacterium brachythecii</name>
    <dbReference type="NCBI Taxonomy" id="1176177"/>
    <lineage>
        <taxon>Bacteria</taxon>
        <taxon>Pseudomonadati</taxon>
        <taxon>Pseudomonadota</taxon>
        <taxon>Alphaproteobacteria</taxon>
        <taxon>Hyphomicrobiales</taxon>
        <taxon>Methylobacteriaceae</taxon>
        <taxon>Methylobacterium</taxon>
    </lineage>
</organism>
<proteinExistence type="predicted"/>
<gene>
    <name evidence="2" type="ORF">GGR33_002989</name>
</gene>